<keyword evidence="3" id="KW-1185">Reference proteome</keyword>
<organism evidence="2 3">
    <name type="scientific">Azohydromonas lata</name>
    <dbReference type="NCBI Taxonomy" id="45677"/>
    <lineage>
        <taxon>Bacteria</taxon>
        <taxon>Pseudomonadati</taxon>
        <taxon>Pseudomonadota</taxon>
        <taxon>Betaproteobacteria</taxon>
        <taxon>Burkholderiales</taxon>
        <taxon>Sphaerotilaceae</taxon>
        <taxon>Azohydromonas</taxon>
    </lineage>
</organism>
<gene>
    <name evidence="2" type="ORF">SM757_02690</name>
</gene>
<comment type="caution">
    <text evidence="2">The sequence shown here is derived from an EMBL/GenBank/DDBJ whole genome shotgun (WGS) entry which is preliminary data.</text>
</comment>
<dbReference type="Proteomes" id="UP001293718">
    <property type="component" value="Unassembled WGS sequence"/>
</dbReference>
<dbReference type="EMBL" id="JAXOJX010000002">
    <property type="protein sequence ID" value="MDZ5455474.1"/>
    <property type="molecule type" value="Genomic_DNA"/>
</dbReference>
<reference evidence="2 3" key="1">
    <citation type="submission" date="2023-11" db="EMBL/GenBank/DDBJ databases">
        <title>Draft genome of Azohydromonas lata strain H1 (DSM1123), a polyhydroxyalkanoate producer.</title>
        <authorList>
            <person name="Traversa D."/>
            <person name="D'Addabbo P."/>
            <person name="Pazzani C."/>
            <person name="Manzari C."/>
            <person name="Chiara M."/>
            <person name="Scrascia M."/>
        </authorList>
    </citation>
    <scope>NUCLEOTIDE SEQUENCE [LARGE SCALE GENOMIC DNA]</scope>
    <source>
        <strain evidence="2 3">H1</strain>
    </source>
</reference>
<sequence length="130" mass="14483">MLQVQRLQRRQLVDGGLHLHPFPLSTPELGGERDSDKQQGYSQNQYFQHTDFALHPRHTEKIQGGASDSDAPRLGNNFVGPLAGNLLSNTSQARIGTKPAFRMPEVHQRADTRGSGAKAIEIKIKQSPWF</sequence>
<evidence type="ECO:0000313" key="3">
    <source>
        <dbReference type="Proteomes" id="UP001293718"/>
    </source>
</evidence>
<proteinExistence type="predicted"/>
<evidence type="ECO:0000313" key="2">
    <source>
        <dbReference type="EMBL" id="MDZ5455474.1"/>
    </source>
</evidence>
<evidence type="ECO:0000256" key="1">
    <source>
        <dbReference type="SAM" id="MobiDB-lite"/>
    </source>
</evidence>
<dbReference type="RefSeq" id="WP_322464281.1">
    <property type="nucleotide sequence ID" value="NZ_JAXOJX010000002.1"/>
</dbReference>
<feature type="region of interest" description="Disordered" evidence="1">
    <location>
        <begin position="17"/>
        <end position="43"/>
    </location>
</feature>
<protein>
    <submittedName>
        <fullName evidence="2">Uncharacterized protein</fullName>
    </submittedName>
</protein>
<accession>A0ABU5I8P8</accession>
<name>A0ABU5I8P8_9BURK</name>